<evidence type="ECO:0000313" key="11">
    <source>
        <dbReference type="Proteomes" id="UP001062443"/>
    </source>
</evidence>
<sequence>MPVPQRVVWGSRESAVGSVQVLWDTPPTPLLKNAVARFEQRLSRITRSKAGPAYVLHVRVGQDAQYLTLHEREAYHMHIGASGGTLDANGPAGALHGLVTLLQLVECTSRGAVLHEADITDAPRFAWRGLVLDVSRHFITVESVKRQLDAMELVKLNVLHWHLSDGTGFRVQSHVFPRVNNGTAYYTQQQVREIVAYAAERGIRVVPEIDVPGHAYALLKAYPQLAAEPLPQPGYVGEKTNLPAMDPTNPETLRFISALYAEMEKLFPDLYFHAGGDEVAAQQWADNPHIRAYMEARQIPNVAALQGRFTAEVAKVLGRQGRIMIGWDEVSAAPVPKEVVIEGWRGSKWTARAVRSGHDVLVSSGYYLDLLRPAAEHYLVDPYAVTIDGLTPEQIAEAKPKPSAFVEAFRQEPDEVPLSAEEEGHVLGAETALWTELVSDPMLDARLWPRSAAVAERFWSPAEIRDVADMERRLPVVQAELEATGLQAHDHGVFMRRALTGGHEELALDRVLSALIPAPNYVLNRLHDRGVLDVEHGPVGVVDPDAPDVIRFNALAMRYEQGDHTQEAELRGFLTHWAQSEEAMLPLLHAYPALSVLKDVVHDLRLVAQAGLAGLDGRSPTAEEMSAVERQEVWRHNASNMLLSVRRPQAPGGVMVGIVPGVRALVR</sequence>
<dbReference type="InterPro" id="IPR015882">
    <property type="entry name" value="HEX_bac_N"/>
</dbReference>
<dbReference type="InterPro" id="IPR015883">
    <property type="entry name" value="Glyco_hydro_20_cat"/>
</dbReference>
<evidence type="ECO:0000256" key="6">
    <source>
        <dbReference type="ARBA" id="ARBA00030512"/>
    </source>
</evidence>
<dbReference type="InterPro" id="IPR025705">
    <property type="entry name" value="Beta_hexosaminidase_sua/sub"/>
</dbReference>
<evidence type="ECO:0000256" key="5">
    <source>
        <dbReference type="ARBA" id="ARBA00023295"/>
    </source>
</evidence>
<evidence type="ECO:0000256" key="4">
    <source>
        <dbReference type="ARBA" id="ARBA00022801"/>
    </source>
</evidence>
<comment type="caution">
    <text evidence="10">The sequence shown here is derived from an EMBL/GenBank/DDBJ whole genome shotgun (WGS) entry which is preliminary data.</text>
</comment>
<proteinExistence type="inferred from homology"/>
<evidence type="ECO:0000256" key="7">
    <source>
        <dbReference type="ARBA" id="ARBA00033000"/>
    </source>
</evidence>
<dbReference type="Gene3D" id="3.30.379.10">
    <property type="entry name" value="Chitobiase/beta-hexosaminidase domain 2-like"/>
    <property type="match status" value="1"/>
</dbReference>
<evidence type="ECO:0000313" key="10">
    <source>
        <dbReference type="EMBL" id="GBR45662.1"/>
    </source>
</evidence>
<dbReference type="PANTHER" id="PTHR22600">
    <property type="entry name" value="BETA-HEXOSAMINIDASE"/>
    <property type="match status" value="1"/>
</dbReference>
<organism evidence="10 11">
    <name type="scientific">Neokomagataea tanensis NBRC 106556</name>
    <dbReference type="NCBI Taxonomy" id="1223519"/>
    <lineage>
        <taxon>Bacteria</taxon>
        <taxon>Pseudomonadati</taxon>
        <taxon>Pseudomonadota</taxon>
        <taxon>Alphaproteobacteria</taxon>
        <taxon>Acetobacterales</taxon>
        <taxon>Acetobacteraceae</taxon>
        <taxon>Neokomagataea</taxon>
    </lineage>
</organism>
<dbReference type="Pfam" id="PF02838">
    <property type="entry name" value="Glyco_hydro_20b"/>
    <property type="match status" value="1"/>
</dbReference>
<evidence type="ECO:0000256" key="3">
    <source>
        <dbReference type="ARBA" id="ARBA00012663"/>
    </source>
</evidence>
<evidence type="ECO:0000256" key="2">
    <source>
        <dbReference type="ARBA" id="ARBA00006285"/>
    </source>
</evidence>
<evidence type="ECO:0000259" key="8">
    <source>
        <dbReference type="Pfam" id="PF00728"/>
    </source>
</evidence>
<name>A0ABQ0QI52_9PROT</name>
<dbReference type="InterPro" id="IPR029018">
    <property type="entry name" value="Hex-like_dom2"/>
</dbReference>
<comment type="catalytic activity">
    <reaction evidence="1">
        <text>Hydrolysis of terminal non-reducing N-acetyl-D-hexosamine residues in N-acetyl-beta-D-hexosaminides.</text>
        <dbReference type="EC" id="3.2.1.52"/>
    </reaction>
</comment>
<dbReference type="Pfam" id="PF00728">
    <property type="entry name" value="Glyco_hydro_20"/>
    <property type="match status" value="1"/>
</dbReference>
<dbReference type="SUPFAM" id="SSF51445">
    <property type="entry name" value="(Trans)glycosidases"/>
    <property type="match status" value="1"/>
</dbReference>
<evidence type="ECO:0000259" key="9">
    <source>
        <dbReference type="Pfam" id="PF02838"/>
    </source>
</evidence>
<feature type="domain" description="Glycoside hydrolase family 20 catalytic" evidence="8">
    <location>
        <begin position="125"/>
        <end position="461"/>
    </location>
</feature>
<dbReference type="Proteomes" id="UP001062443">
    <property type="component" value="Unassembled WGS sequence"/>
</dbReference>
<keyword evidence="11" id="KW-1185">Reference proteome</keyword>
<dbReference type="InterPro" id="IPR017853">
    <property type="entry name" value="GH"/>
</dbReference>
<dbReference type="SUPFAM" id="SSF55545">
    <property type="entry name" value="beta-N-acetylhexosaminidase-like domain"/>
    <property type="match status" value="1"/>
</dbReference>
<gene>
    <name evidence="10" type="ORF">AA106556_0849</name>
</gene>
<keyword evidence="5" id="KW-0326">Glycosidase</keyword>
<keyword evidence="4" id="KW-0378">Hydrolase</keyword>
<accession>A0ABQ0QI52</accession>
<dbReference type="PRINTS" id="PR00738">
    <property type="entry name" value="GLHYDRLASE20"/>
</dbReference>
<evidence type="ECO:0000256" key="1">
    <source>
        <dbReference type="ARBA" id="ARBA00001231"/>
    </source>
</evidence>
<dbReference type="PANTHER" id="PTHR22600:SF57">
    <property type="entry name" value="BETA-N-ACETYLHEXOSAMINIDASE"/>
    <property type="match status" value="1"/>
</dbReference>
<reference evidence="10" key="1">
    <citation type="submission" date="2013-04" db="EMBL/GenBank/DDBJ databases">
        <title>The genome sequencing project of 58 acetic acid bacteria.</title>
        <authorList>
            <person name="Okamoto-Kainuma A."/>
            <person name="Ishikawa M."/>
            <person name="Umino S."/>
            <person name="Koizumi Y."/>
            <person name="Shiwa Y."/>
            <person name="Yoshikawa H."/>
            <person name="Matsutani M."/>
            <person name="Matsushita K."/>
        </authorList>
    </citation>
    <scope>NUCLEOTIDE SEQUENCE</scope>
    <source>
        <strain evidence="10">NBRC 106556</strain>
    </source>
</reference>
<dbReference type="Gene3D" id="3.20.20.80">
    <property type="entry name" value="Glycosidases"/>
    <property type="match status" value="1"/>
</dbReference>
<dbReference type="EC" id="3.2.1.52" evidence="3"/>
<protein>
    <recommendedName>
        <fullName evidence="3">beta-N-acetylhexosaminidase</fullName>
        <ecNumber evidence="3">3.2.1.52</ecNumber>
    </recommendedName>
    <alternativeName>
        <fullName evidence="6">Beta-N-acetylhexosaminidase</fullName>
    </alternativeName>
    <alternativeName>
        <fullName evidence="7">N-acetyl-beta-glucosaminidase</fullName>
    </alternativeName>
</protein>
<comment type="similarity">
    <text evidence="2">Belongs to the glycosyl hydrolase 20 family.</text>
</comment>
<dbReference type="EMBL" id="BAQB01000008">
    <property type="protein sequence ID" value="GBR45662.1"/>
    <property type="molecule type" value="Genomic_DNA"/>
</dbReference>
<feature type="domain" description="Beta-hexosaminidase bacterial type N-terminal" evidence="9">
    <location>
        <begin position="2"/>
        <end position="122"/>
    </location>
</feature>